<accession>A0A317WVN0</accession>
<comment type="caution">
    <text evidence="2">The sequence shown here is derived from an EMBL/GenBank/DDBJ whole genome shotgun (WGS) entry which is preliminary data.</text>
</comment>
<reference evidence="2 3" key="1">
    <citation type="submission" date="2016-12" db="EMBL/GenBank/DDBJ databases">
        <title>The genomes of Aspergillus section Nigri reveals drivers in fungal speciation.</title>
        <authorList>
            <consortium name="DOE Joint Genome Institute"/>
            <person name="Vesth T.C."/>
            <person name="Nybo J."/>
            <person name="Theobald S."/>
            <person name="Brandl J."/>
            <person name="Frisvad J.C."/>
            <person name="Nielsen K.F."/>
            <person name="Lyhne E.K."/>
            <person name="Kogle M.E."/>
            <person name="Kuo A."/>
            <person name="Riley R."/>
            <person name="Clum A."/>
            <person name="Nolan M."/>
            <person name="Lipzen A."/>
            <person name="Salamov A."/>
            <person name="Henrissat B."/>
            <person name="Wiebenga A."/>
            <person name="De Vries R.P."/>
            <person name="Grigoriev I.V."/>
            <person name="Mortensen U.H."/>
            <person name="Andersen M.R."/>
            <person name="Baker S.E."/>
        </authorList>
    </citation>
    <scope>NUCLEOTIDE SEQUENCE [LARGE SCALE GENOMIC DNA]</scope>
    <source>
        <strain evidence="2 3">CBS 115572</strain>
    </source>
</reference>
<gene>
    <name evidence="2" type="ORF">BO94DRAFT_593225</name>
</gene>
<dbReference type="OrthoDB" id="68575at2759"/>
<keyword evidence="1" id="KW-0732">Signal</keyword>
<dbReference type="PANTHER" id="PTHR43734">
    <property type="entry name" value="PHYTOENE DESATURASE"/>
    <property type="match status" value="1"/>
</dbReference>
<dbReference type="EMBL" id="MSFK01000010">
    <property type="protein sequence ID" value="PWY90409.1"/>
    <property type="molecule type" value="Genomic_DNA"/>
</dbReference>
<dbReference type="InterPro" id="IPR036188">
    <property type="entry name" value="FAD/NAD-bd_sf"/>
</dbReference>
<dbReference type="SUPFAM" id="SSF51905">
    <property type="entry name" value="FAD/NAD(P)-binding domain"/>
    <property type="match status" value="1"/>
</dbReference>
<feature type="signal peptide" evidence="1">
    <location>
        <begin position="1"/>
        <end position="27"/>
    </location>
</feature>
<protein>
    <submittedName>
        <fullName evidence="2">Putative FAD dependent oxidoreductase</fullName>
    </submittedName>
</protein>
<feature type="chain" id="PRO_5016466660" evidence="1">
    <location>
        <begin position="28"/>
        <end position="461"/>
    </location>
</feature>
<dbReference type="Proteomes" id="UP000246702">
    <property type="component" value="Unassembled WGS sequence"/>
</dbReference>
<dbReference type="Gene3D" id="3.50.50.60">
    <property type="entry name" value="FAD/NAD(P)-binding domain"/>
    <property type="match status" value="1"/>
</dbReference>
<dbReference type="PANTHER" id="PTHR43734:SF1">
    <property type="entry name" value="PHYTOENE DESATURASE"/>
    <property type="match status" value="1"/>
</dbReference>
<dbReference type="Gene3D" id="3.30.70.1990">
    <property type="match status" value="1"/>
</dbReference>
<name>A0A317WVN0_9EURO</name>
<sequence>MPPHPPLLQTLTLTLTLLLLFTPKTTSTNPTLTRNTIIIGGGPAGTYASIRLHQTNHSVLLLEQKPRLGGQTTTYHLPATHLPIDYGVTYYQNLSIVRSFFTHFNIPLSYSAFDFPTDMFDFTTLAPIPPTSSNVSTAAMNRYMDILAQYPYLKVGWELPDPVPEELLKPFGEFMAEHGLLDALRELGAQIDPLGDWPNKPTVYVMKFMNRDVLEGGRKGFVRPEGRDNSLLYERAERQLSGSGGVMVGVRVLSVVRDDSSGVVVTFRQSDGEVVTVKGERLIVAIQPSIPGMSAFDLSPQEKNLFSQFHYTFFYTALIRVKGLPTNTCYMNRGADDPFLLPRLPGMLQLKPTDDGELKVANYMSHTALSEEEVKRGILHDLESIRKRSGVEFPEPEFLALGDHSPYDLAVGGEAIRKGFYRELNALQGVRRTYYTAGTWESFSTPQIWEFTEELLRRYFL</sequence>
<proteinExistence type="predicted"/>
<organism evidence="2 3">
    <name type="scientific">Aspergillus sclerotioniger CBS 115572</name>
    <dbReference type="NCBI Taxonomy" id="1450535"/>
    <lineage>
        <taxon>Eukaryota</taxon>
        <taxon>Fungi</taxon>
        <taxon>Dikarya</taxon>
        <taxon>Ascomycota</taxon>
        <taxon>Pezizomycotina</taxon>
        <taxon>Eurotiomycetes</taxon>
        <taxon>Eurotiomycetidae</taxon>
        <taxon>Eurotiales</taxon>
        <taxon>Aspergillaceae</taxon>
        <taxon>Aspergillus</taxon>
        <taxon>Aspergillus subgen. Circumdati</taxon>
    </lineage>
</organism>
<dbReference type="Pfam" id="PF13450">
    <property type="entry name" value="NAD_binding_8"/>
    <property type="match status" value="1"/>
</dbReference>
<dbReference type="AlphaFoldDB" id="A0A317WVN0"/>
<evidence type="ECO:0000313" key="3">
    <source>
        <dbReference type="Proteomes" id="UP000246702"/>
    </source>
</evidence>
<dbReference type="RefSeq" id="XP_025468787.1">
    <property type="nucleotide sequence ID" value="XM_025616171.1"/>
</dbReference>
<keyword evidence="3" id="KW-1185">Reference proteome</keyword>
<evidence type="ECO:0000313" key="2">
    <source>
        <dbReference type="EMBL" id="PWY90409.1"/>
    </source>
</evidence>
<evidence type="ECO:0000256" key="1">
    <source>
        <dbReference type="SAM" id="SignalP"/>
    </source>
</evidence>
<dbReference type="GeneID" id="37118314"/>
<dbReference type="Gene3D" id="1.10.405.20">
    <property type="match status" value="1"/>
</dbReference>